<protein>
    <recommendedName>
        <fullName evidence="12">L-dopachrome isomerase</fullName>
        <ecNumber evidence="9">5.3.2.1</ecNumber>
        <ecNumber evidence="8">5.3.3.12</ecNumber>
    </recommendedName>
    <alternativeName>
        <fullName evidence="10">L-dopachrome tautomerase</fullName>
    </alternativeName>
    <alternativeName>
        <fullName evidence="11">Phenylpyruvate tautomerase</fullName>
    </alternativeName>
</protein>
<gene>
    <name evidence="14" type="ORF">AOQ84DRAFT_355678</name>
</gene>
<feature type="compositionally biased region" description="Basic residues" evidence="13">
    <location>
        <begin position="364"/>
        <end position="376"/>
    </location>
</feature>
<evidence type="ECO:0000313" key="14">
    <source>
        <dbReference type="EMBL" id="OCL06041.1"/>
    </source>
</evidence>
<feature type="region of interest" description="Disordered" evidence="13">
    <location>
        <begin position="1"/>
        <end position="80"/>
    </location>
</feature>
<organism evidence="14 15">
    <name type="scientific">Glonium stellatum</name>
    <dbReference type="NCBI Taxonomy" id="574774"/>
    <lineage>
        <taxon>Eukaryota</taxon>
        <taxon>Fungi</taxon>
        <taxon>Dikarya</taxon>
        <taxon>Ascomycota</taxon>
        <taxon>Pezizomycotina</taxon>
        <taxon>Dothideomycetes</taxon>
        <taxon>Pleosporomycetidae</taxon>
        <taxon>Gloniales</taxon>
        <taxon>Gloniaceae</taxon>
        <taxon>Glonium</taxon>
    </lineage>
</organism>
<dbReference type="EC" id="5.3.3.12" evidence="8"/>
<keyword evidence="3" id="KW-0202">Cytokine</keyword>
<dbReference type="GO" id="GO:0005576">
    <property type="term" value="C:extracellular region"/>
    <property type="evidence" value="ECO:0007669"/>
    <property type="project" value="UniProtKB-SubCell"/>
</dbReference>
<keyword evidence="15" id="KW-1185">Reference proteome</keyword>
<evidence type="ECO:0000256" key="3">
    <source>
        <dbReference type="ARBA" id="ARBA00022514"/>
    </source>
</evidence>
<evidence type="ECO:0000256" key="5">
    <source>
        <dbReference type="ARBA" id="ARBA00023235"/>
    </source>
</evidence>
<keyword evidence="4" id="KW-0964">Secreted</keyword>
<dbReference type="GO" id="GO:0004167">
    <property type="term" value="F:dopachrome isomerase activity"/>
    <property type="evidence" value="ECO:0007669"/>
    <property type="project" value="UniProtKB-EC"/>
</dbReference>
<dbReference type="Gene3D" id="3.30.429.10">
    <property type="entry name" value="Macrophage Migration Inhibitory Factor"/>
    <property type="match status" value="1"/>
</dbReference>
<evidence type="ECO:0000256" key="11">
    <source>
        <dbReference type="ARBA" id="ARBA00041912"/>
    </source>
</evidence>
<reference evidence="14 15" key="1">
    <citation type="journal article" date="2016" name="Nat. Commun.">
        <title>Ectomycorrhizal ecology is imprinted in the genome of the dominant symbiotic fungus Cenococcum geophilum.</title>
        <authorList>
            <consortium name="DOE Joint Genome Institute"/>
            <person name="Peter M."/>
            <person name="Kohler A."/>
            <person name="Ohm R.A."/>
            <person name="Kuo A."/>
            <person name="Krutzmann J."/>
            <person name="Morin E."/>
            <person name="Arend M."/>
            <person name="Barry K.W."/>
            <person name="Binder M."/>
            <person name="Choi C."/>
            <person name="Clum A."/>
            <person name="Copeland A."/>
            <person name="Grisel N."/>
            <person name="Haridas S."/>
            <person name="Kipfer T."/>
            <person name="LaButti K."/>
            <person name="Lindquist E."/>
            <person name="Lipzen A."/>
            <person name="Maire R."/>
            <person name="Meier B."/>
            <person name="Mihaltcheva S."/>
            <person name="Molinier V."/>
            <person name="Murat C."/>
            <person name="Poggeler S."/>
            <person name="Quandt C.A."/>
            <person name="Sperisen C."/>
            <person name="Tritt A."/>
            <person name="Tisserant E."/>
            <person name="Crous P.W."/>
            <person name="Henrissat B."/>
            <person name="Nehls U."/>
            <person name="Egli S."/>
            <person name="Spatafora J.W."/>
            <person name="Grigoriev I.V."/>
            <person name="Martin F.M."/>
        </authorList>
    </citation>
    <scope>NUCLEOTIDE SEQUENCE [LARGE SCALE GENOMIC DNA]</scope>
    <source>
        <strain evidence="14 15">CBS 207.34</strain>
    </source>
</reference>
<dbReference type="Proteomes" id="UP000250140">
    <property type="component" value="Unassembled WGS sequence"/>
</dbReference>
<sequence>MSEGQESASTSSANAFPRPAGATLLVPEQYGDQFSPAQSAFSFEESPRSPPLNDSGSERISDHSKTTRPVNCGAPGEKKDTDVVGQLARNYGSRRRTQYYEEQFAYKDATGSARERVTKDSPIIAELRTNVIVKDEYTLVTDLSYHLSTRYQRPESSIMITVNHSACLLLSGSFEPAYILTVTALPVQIQPTVNKRNAALIQSFMSDILGVTADRGIVRFQTIPEENLAIGGRTVLGEIERLEKQQAEENGGALRRAVTRSSRKSVVMRSKSALQLSRSNSRADGRTTTTPPIPSPGPFDSGSGEGEKTGATETNHLSELSPVDSKMNRTPSSHKSKQKIKTGTTALPSIPPPPIPEDTSTPKIGKRKSFIAIFRR</sequence>
<evidence type="ECO:0000256" key="6">
    <source>
        <dbReference type="ARBA" id="ARBA00036735"/>
    </source>
</evidence>
<dbReference type="GO" id="GO:0050178">
    <property type="term" value="F:phenylpyruvate tautomerase activity"/>
    <property type="evidence" value="ECO:0007669"/>
    <property type="project" value="UniProtKB-EC"/>
</dbReference>
<evidence type="ECO:0000256" key="9">
    <source>
        <dbReference type="ARBA" id="ARBA00039086"/>
    </source>
</evidence>
<comment type="subcellular location">
    <subcellularLocation>
        <location evidence="1">Secreted</location>
    </subcellularLocation>
</comment>
<dbReference type="EC" id="5.3.2.1" evidence="9"/>
<dbReference type="PANTHER" id="PTHR11954:SF6">
    <property type="entry name" value="MACROPHAGE MIGRATION INHIBITORY FACTOR"/>
    <property type="match status" value="1"/>
</dbReference>
<evidence type="ECO:0000256" key="4">
    <source>
        <dbReference type="ARBA" id="ARBA00022525"/>
    </source>
</evidence>
<feature type="compositionally biased region" description="Polar residues" evidence="13">
    <location>
        <begin position="1"/>
        <end position="14"/>
    </location>
</feature>
<dbReference type="Pfam" id="PF01187">
    <property type="entry name" value="MIF"/>
    <property type="match status" value="1"/>
</dbReference>
<accession>A0A8E2EWV5</accession>
<evidence type="ECO:0000256" key="8">
    <source>
        <dbReference type="ARBA" id="ARBA00038932"/>
    </source>
</evidence>
<comment type="catalytic activity">
    <reaction evidence="7">
        <text>L-dopachrome = 5,6-dihydroxyindole-2-carboxylate</text>
        <dbReference type="Rhea" id="RHEA:13041"/>
        <dbReference type="ChEBI" id="CHEBI:16875"/>
        <dbReference type="ChEBI" id="CHEBI:57509"/>
        <dbReference type="EC" id="5.3.3.12"/>
    </reaction>
</comment>
<dbReference type="InterPro" id="IPR014347">
    <property type="entry name" value="Tautomerase/MIF_sf"/>
</dbReference>
<evidence type="ECO:0000256" key="7">
    <source>
        <dbReference type="ARBA" id="ARBA00036823"/>
    </source>
</evidence>
<dbReference type="OrthoDB" id="255819at2759"/>
<comment type="similarity">
    <text evidence="2">Belongs to the MIF family.</text>
</comment>
<dbReference type="EMBL" id="KV750153">
    <property type="protein sequence ID" value="OCL06041.1"/>
    <property type="molecule type" value="Genomic_DNA"/>
</dbReference>
<evidence type="ECO:0000313" key="15">
    <source>
        <dbReference type="Proteomes" id="UP000250140"/>
    </source>
</evidence>
<proteinExistence type="inferred from homology"/>
<dbReference type="AlphaFoldDB" id="A0A8E2EWV5"/>
<feature type="compositionally biased region" description="Polar residues" evidence="13">
    <location>
        <begin position="273"/>
        <end position="282"/>
    </location>
</feature>
<evidence type="ECO:0000256" key="2">
    <source>
        <dbReference type="ARBA" id="ARBA00005851"/>
    </source>
</evidence>
<keyword evidence="5" id="KW-0413">Isomerase</keyword>
<evidence type="ECO:0000256" key="12">
    <source>
        <dbReference type="ARBA" id="ARBA00042730"/>
    </source>
</evidence>
<evidence type="ECO:0000256" key="1">
    <source>
        <dbReference type="ARBA" id="ARBA00004613"/>
    </source>
</evidence>
<evidence type="ECO:0000256" key="10">
    <source>
        <dbReference type="ARBA" id="ARBA00041631"/>
    </source>
</evidence>
<comment type="catalytic activity">
    <reaction evidence="6">
        <text>3-phenylpyruvate = enol-phenylpyruvate</text>
        <dbReference type="Rhea" id="RHEA:17097"/>
        <dbReference type="ChEBI" id="CHEBI:16815"/>
        <dbReference type="ChEBI" id="CHEBI:18005"/>
        <dbReference type="EC" id="5.3.2.1"/>
    </reaction>
</comment>
<name>A0A8E2EWV5_9PEZI</name>
<feature type="region of interest" description="Disordered" evidence="13">
    <location>
        <begin position="246"/>
        <end position="376"/>
    </location>
</feature>
<evidence type="ECO:0000256" key="13">
    <source>
        <dbReference type="SAM" id="MobiDB-lite"/>
    </source>
</evidence>
<dbReference type="InterPro" id="IPR001398">
    <property type="entry name" value="Macrophage_inhib_fac"/>
</dbReference>
<feature type="compositionally biased region" description="Basic and acidic residues" evidence="13">
    <location>
        <begin position="56"/>
        <end position="65"/>
    </location>
</feature>
<dbReference type="SUPFAM" id="SSF55331">
    <property type="entry name" value="Tautomerase/MIF"/>
    <property type="match status" value="1"/>
</dbReference>
<dbReference type="PANTHER" id="PTHR11954">
    <property type="entry name" value="D-DOPACHROME DECARBOXYLASE"/>
    <property type="match status" value="1"/>
</dbReference>